<keyword evidence="2" id="KW-1185">Reference proteome</keyword>
<dbReference type="InParanoid" id="A0A165AQ29"/>
<name>A0A165AQ29_9APHY</name>
<dbReference type="EMBL" id="KV427890">
    <property type="protein sequence ID" value="KZS99433.1"/>
    <property type="molecule type" value="Genomic_DNA"/>
</dbReference>
<dbReference type="AlphaFoldDB" id="A0A165AQ29"/>
<accession>A0A165AQ29</accession>
<proteinExistence type="predicted"/>
<dbReference type="STRING" id="1314785.A0A165AQ29"/>
<dbReference type="Proteomes" id="UP000076871">
    <property type="component" value="Unassembled WGS sequence"/>
</dbReference>
<gene>
    <name evidence="1" type="ORF">LAESUDRAFT_765538</name>
</gene>
<reference evidence="1 2" key="1">
    <citation type="journal article" date="2016" name="Mol. Biol. Evol.">
        <title>Comparative Genomics of Early-Diverging Mushroom-Forming Fungi Provides Insights into the Origins of Lignocellulose Decay Capabilities.</title>
        <authorList>
            <person name="Nagy L.G."/>
            <person name="Riley R."/>
            <person name="Tritt A."/>
            <person name="Adam C."/>
            <person name="Daum C."/>
            <person name="Floudas D."/>
            <person name="Sun H."/>
            <person name="Yadav J.S."/>
            <person name="Pangilinan J."/>
            <person name="Larsson K.H."/>
            <person name="Matsuura K."/>
            <person name="Barry K."/>
            <person name="Labutti K."/>
            <person name="Kuo R."/>
            <person name="Ohm R.A."/>
            <person name="Bhattacharya S.S."/>
            <person name="Shirouzu T."/>
            <person name="Yoshinaga Y."/>
            <person name="Martin F.M."/>
            <person name="Grigoriev I.V."/>
            <person name="Hibbett D.S."/>
        </authorList>
    </citation>
    <scope>NUCLEOTIDE SEQUENCE [LARGE SCALE GENOMIC DNA]</scope>
    <source>
        <strain evidence="1 2">93-53</strain>
    </source>
</reference>
<evidence type="ECO:0000313" key="1">
    <source>
        <dbReference type="EMBL" id="KZS99433.1"/>
    </source>
</evidence>
<dbReference type="RefSeq" id="XP_040757174.1">
    <property type="nucleotide sequence ID" value="XM_040913714.1"/>
</dbReference>
<evidence type="ECO:0000313" key="2">
    <source>
        <dbReference type="Proteomes" id="UP000076871"/>
    </source>
</evidence>
<protein>
    <submittedName>
        <fullName evidence="1">Uncharacterized protein</fullName>
    </submittedName>
</protein>
<sequence>MCIVHESRSHDSVSSRDLDLVSLAELDLLGHTPKGSANREIFFTGPCGGGLQRQEENVVMHDLKLKLCRDQLATAHDAFRALINLSDYSLTIGTLSGSDYISFLVSYILVRMQLQHWHPHPL</sequence>
<dbReference type="OrthoDB" id="338814at2759"/>
<organism evidence="1 2">
    <name type="scientific">Laetiporus sulphureus 93-53</name>
    <dbReference type="NCBI Taxonomy" id="1314785"/>
    <lineage>
        <taxon>Eukaryota</taxon>
        <taxon>Fungi</taxon>
        <taxon>Dikarya</taxon>
        <taxon>Basidiomycota</taxon>
        <taxon>Agaricomycotina</taxon>
        <taxon>Agaricomycetes</taxon>
        <taxon>Polyporales</taxon>
        <taxon>Laetiporus</taxon>
    </lineage>
</organism>
<dbReference type="GeneID" id="63830742"/>